<evidence type="ECO:0000313" key="2">
    <source>
        <dbReference type="Proteomes" id="UP001472677"/>
    </source>
</evidence>
<gene>
    <name evidence="1" type="ORF">V6N12_040370</name>
</gene>
<keyword evidence="2" id="KW-1185">Reference proteome</keyword>
<dbReference type="InterPro" id="IPR052965">
    <property type="entry name" value="Pigment-catalase-like"/>
</dbReference>
<dbReference type="EMBL" id="JBBPBM010000020">
    <property type="protein sequence ID" value="KAK8551746.1"/>
    <property type="molecule type" value="Genomic_DNA"/>
</dbReference>
<reference evidence="1 2" key="1">
    <citation type="journal article" date="2024" name="G3 (Bethesda)">
        <title>Genome assembly of Hibiscus sabdariffa L. provides insights into metabolisms of medicinal natural products.</title>
        <authorList>
            <person name="Kim T."/>
        </authorList>
    </citation>
    <scope>NUCLEOTIDE SEQUENCE [LARGE SCALE GENOMIC DNA]</scope>
    <source>
        <strain evidence="1">TK-2024</strain>
        <tissue evidence="1">Old leaves</tissue>
    </source>
</reference>
<comment type="caution">
    <text evidence="1">The sequence shown here is derived from an EMBL/GenBank/DDBJ whole genome shotgun (WGS) entry which is preliminary data.</text>
</comment>
<name>A0ABR2E3K5_9ROSI</name>
<dbReference type="PANTHER" id="PTHR31694">
    <property type="entry name" value="DESICCATION-LIKE PROTEIN"/>
    <property type="match status" value="1"/>
</dbReference>
<protein>
    <recommendedName>
        <fullName evidence="3">Desiccation-related protein PCC13-62</fullName>
    </recommendedName>
</protein>
<dbReference type="Proteomes" id="UP001472677">
    <property type="component" value="Unassembled WGS sequence"/>
</dbReference>
<proteinExistence type="predicted"/>
<evidence type="ECO:0000313" key="1">
    <source>
        <dbReference type="EMBL" id="KAK8551746.1"/>
    </source>
</evidence>
<dbReference type="Pfam" id="PF13668">
    <property type="entry name" value="Ferritin_2"/>
    <property type="match status" value="1"/>
</dbReference>
<organism evidence="1 2">
    <name type="scientific">Hibiscus sabdariffa</name>
    <name type="common">roselle</name>
    <dbReference type="NCBI Taxonomy" id="183260"/>
    <lineage>
        <taxon>Eukaryota</taxon>
        <taxon>Viridiplantae</taxon>
        <taxon>Streptophyta</taxon>
        <taxon>Embryophyta</taxon>
        <taxon>Tracheophyta</taxon>
        <taxon>Spermatophyta</taxon>
        <taxon>Magnoliopsida</taxon>
        <taxon>eudicotyledons</taxon>
        <taxon>Gunneridae</taxon>
        <taxon>Pentapetalae</taxon>
        <taxon>rosids</taxon>
        <taxon>malvids</taxon>
        <taxon>Malvales</taxon>
        <taxon>Malvaceae</taxon>
        <taxon>Malvoideae</taxon>
        <taxon>Hibiscus</taxon>
    </lineage>
</organism>
<accession>A0ABR2E3K5</accession>
<sequence>MVLWVAPYLVEGGPSPIGAQKANLNTLTNDIILQFAHQEVGHLKAIKKTVKGFPRPQLDFSASLFAKVENVSPYQFVVAEFTKPSLVGSYPRPQLDFKMLAGDQFSLAFDRTPEEILRIVHGSGNETVPGGFFPKGGNDNIARSHLHSANGYH</sequence>
<dbReference type="PANTHER" id="PTHR31694:SF12">
    <property type="entry name" value="DESICCATION-LIKE PROTEIN"/>
    <property type="match status" value="1"/>
</dbReference>
<evidence type="ECO:0008006" key="3">
    <source>
        <dbReference type="Google" id="ProtNLM"/>
    </source>
</evidence>